<feature type="transmembrane region" description="Helical" evidence="1">
    <location>
        <begin position="121"/>
        <end position="141"/>
    </location>
</feature>
<gene>
    <name evidence="2" type="ORF">D5F11_003610</name>
</gene>
<keyword evidence="1" id="KW-0472">Membrane</keyword>
<dbReference type="Proteomes" id="UP000287296">
    <property type="component" value="Unassembled WGS sequence"/>
</dbReference>
<feature type="transmembrane region" description="Helical" evidence="1">
    <location>
        <begin position="12"/>
        <end position="36"/>
    </location>
</feature>
<organism evidence="2 3">
    <name type="scientific">Siminovitchia terrae</name>
    <name type="common">Bacillus terrae</name>
    <dbReference type="NCBI Taxonomy" id="1914933"/>
    <lineage>
        <taxon>Bacteria</taxon>
        <taxon>Bacillati</taxon>
        <taxon>Bacillota</taxon>
        <taxon>Bacilli</taxon>
        <taxon>Bacillales</taxon>
        <taxon>Bacillaceae</taxon>
        <taxon>Siminovitchia</taxon>
    </lineage>
</organism>
<keyword evidence="1" id="KW-0812">Transmembrane</keyword>
<evidence type="ECO:0000256" key="1">
    <source>
        <dbReference type="SAM" id="Phobius"/>
    </source>
</evidence>
<dbReference type="InterPro" id="IPR032479">
    <property type="entry name" value="DUF5058"/>
</dbReference>
<dbReference type="Pfam" id="PF16481">
    <property type="entry name" value="DUF5058"/>
    <property type="match status" value="1"/>
</dbReference>
<dbReference type="EMBL" id="QYTW02000002">
    <property type="protein sequence ID" value="RST61146.1"/>
    <property type="molecule type" value="Genomic_DNA"/>
</dbReference>
<feature type="transmembrane region" description="Helical" evidence="1">
    <location>
        <begin position="217"/>
        <end position="234"/>
    </location>
</feature>
<feature type="transmembrane region" description="Helical" evidence="1">
    <location>
        <begin position="57"/>
        <end position="79"/>
    </location>
</feature>
<name>A0A429XCF0_SIMTE</name>
<proteinExistence type="predicted"/>
<protein>
    <submittedName>
        <fullName evidence="2">DUF5058 family protein</fullName>
    </submittedName>
</protein>
<feature type="transmembrane region" description="Helical" evidence="1">
    <location>
        <begin position="161"/>
        <end position="179"/>
    </location>
</feature>
<evidence type="ECO:0000313" key="3">
    <source>
        <dbReference type="Proteomes" id="UP000287296"/>
    </source>
</evidence>
<accession>A0A429XCF0</accession>
<dbReference type="OrthoDB" id="86868at2"/>
<comment type="caution">
    <text evidence="2">The sequence shown here is derived from an EMBL/GenBank/DDBJ whole genome shotgun (WGS) entry which is preliminary data.</text>
</comment>
<evidence type="ECO:0000313" key="2">
    <source>
        <dbReference type="EMBL" id="RST61146.1"/>
    </source>
</evidence>
<sequence>MIEEVMKASNTAPLWIIAFFVIFIVIFQALIFIRMAKKTAPEVGMTSKEVRTAIKTGIIGSIGPSMGIGIVIISLIALIGSPLTMMRIGIIGSASTEAAAAEIGAKAFGSSLGTDSFTVEAFSTVIWTMCLGGMGWLIFAFLFTKSLGNVQNKLKAKNPKIMGVVSAAAMMGAFGYLAVEKMAIDISSAISGFMAIFTTFAVLYVAKKTGKSWLKEWALAISMVVGMYCGYLVSLI</sequence>
<reference evidence="2 3" key="1">
    <citation type="submission" date="2018-12" db="EMBL/GenBank/DDBJ databases">
        <authorList>
            <person name="Sun L."/>
            <person name="Chen Z."/>
        </authorList>
    </citation>
    <scope>NUCLEOTIDE SEQUENCE [LARGE SCALE GENOMIC DNA]</scope>
    <source>
        <strain evidence="2 3">LMG 29736</strain>
    </source>
</reference>
<feature type="transmembrane region" description="Helical" evidence="1">
    <location>
        <begin position="185"/>
        <end position="205"/>
    </location>
</feature>
<dbReference type="RefSeq" id="WP_120114667.1">
    <property type="nucleotide sequence ID" value="NZ_QYTW02000002.1"/>
</dbReference>
<dbReference type="AlphaFoldDB" id="A0A429XCF0"/>
<keyword evidence="1" id="KW-1133">Transmembrane helix</keyword>